<keyword evidence="4" id="KW-1185">Reference proteome</keyword>
<reference evidence="3" key="1">
    <citation type="journal article" date="2019" name="Environ. Microbiol.">
        <title>Fungal ecological strategies reflected in gene transcription - a case study of two litter decomposers.</title>
        <authorList>
            <person name="Barbi F."/>
            <person name="Kohler A."/>
            <person name="Barry K."/>
            <person name="Baskaran P."/>
            <person name="Daum C."/>
            <person name="Fauchery L."/>
            <person name="Ihrmark K."/>
            <person name="Kuo A."/>
            <person name="LaButti K."/>
            <person name="Lipzen A."/>
            <person name="Morin E."/>
            <person name="Grigoriev I.V."/>
            <person name="Henrissat B."/>
            <person name="Lindahl B."/>
            <person name="Martin F."/>
        </authorList>
    </citation>
    <scope>NUCLEOTIDE SEQUENCE</scope>
    <source>
        <strain evidence="3">JB14</strain>
    </source>
</reference>
<sequence>MRSIDLVALSLKCFVNNALAVCRPGRVAVPATCGRNNTGSRLQRKFILGNVYPDQVEKTTSGGRDQPELSSMENSSVTTPLFLQVRCSKLKE</sequence>
<evidence type="ECO:0000313" key="4">
    <source>
        <dbReference type="Proteomes" id="UP000799118"/>
    </source>
</evidence>
<accession>A0A6A4HAG3</accession>
<feature type="compositionally biased region" description="Polar residues" evidence="1">
    <location>
        <begin position="58"/>
        <end position="76"/>
    </location>
</feature>
<evidence type="ECO:0000313" key="3">
    <source>
        <dbReference type="EMBL" id="KAE9394217.1"/>
    </source>
</evidence>
<feature type="signal peptide" evidence="2">
    <location>
        <begin position="1"/>
        <end position="20"/>
    </location>
</feature>
<feature type="region of interest" description="Disordered" evidence="1">
    <location>
        <begin position="56"/>
        <end position="76"/>
    </location>
</feature>
<proteinExistence type="predicted"/>
<organism evidence="3 4">
    <name type="scientific">Gymnopus androsaceus JB14</name>
    <dbReference type="NCBI Taxonomy" id="1447944"/>
    <lineage>
        <taxon>Eukaryota</taxon>
        <taxon>Fungi</taxon>
        <taxon>Dikarya</taxon>
        <taxon>Basidiomycota</taxon>
        <taxon>Agaricomycotina</taxon>
        <taxon>Agaricomycetes</taxon>
        <taxon>Agaricomycetidae</taxon>
        <taxon>Agaricales</taxon>
        <taxon>Marasmiineae</taxon>
        <taxon>Omphalotaceae</taxon>
        <taxon>Gymnopus</taxon>
    </lineage>
</organism>
<dbReference type="EMBL" id="ML769554">
    <property type="protein sequence ID" value="KAE9394217.1"/>
    <property type="molecule type" value="Genomic_DNA"/>
</dbReference>
<gene>
    <name evidence="3" type="ORF">BT96DRAFT_196318</name>
</gene>
<dbReference type="AlphaFoldDB" id="A0A6A4HAG3"/>
<evidence type="ECO:0000256" key="1">
    <source>
        <dbReference type="SAM" id="MobiDB-lite"/>
    </source>
</evidence>
<keyword evidence="2" id="KW-0732">Signal</keyword>
<evidence type="ECO:0000256" key="2">
    <source>
        <dbReference type="SAM" id="SignalP"/>
    </source>
</evidence>
<dbReference type="Proteomes" id="UP000799118">
    <property type="component" value="Unassembled WGS sequence"/>
</dbReference>
<protein>
    <submittedName>
        <fullName evidence="3">Uncharacterized protein</fullName>
    </submittedName>
</protein>
<feature type="chain" id="PRO_5025536211" evidence="2">
    <location>
        <begin position="21"/>
        <end position="92"/>
    </location>
</feature>
<name>A0A6A4HAG3_9AGAR</name>